<sequence>MLQAQSLMQIRSKLLMMTRLDKHEDVAAILILAFRKYQAHKLSQGYFDYSLMPQLIPLVKAAELQNVENLLKPLIQTD</sequence>
<accession>A0ABW4J6Z1</accession>
<dbReference type="EMBL" id="JBHTOP010000022">
    <property type="protein sequence ID" value="MFD1671700.1"/>
    <property type="molecule type" value="Genomic_DNA"/>
</dbReference>
<comment type="caution">
    <text evidence="1">The sequence shown here is derived from an EMBL/GenBank/DDBJ whole genome shotgun (WGS) entry which is preliminary data.</text>
</comment>
<keyword evidence="2" id="KW-1185">Reference proteome</keyword>
<name>A0ABW4J6Z1_9LACO</name>
<organism evidence="1 2">
    <name type="scientific">Agrilactobacillus yilanensis</name>
    <dbReference type="NCBI Taxonomy" id="2485997"/>
    <lineage>
        <taxon>Bacteria</taxon>
        <taxon>Bacillati</taxon>
        <taxon>Bacillota</taxon>
        <taxon>Bacilli</taxon>
        <taxon>Lactobacillales</taxon>
        <taxon>Lactobacillaceae</taxon>
        <taxon>Agrilactobacillus</taxon>
    </lineage>
</organism>
<proteinExistence type="predicted"/>
<gene>
    <name evidence="1" type="ORF">ACFQ5M_06320</name>
</gene>
<protein>
    <submittedName>
        <fullName evidence="1">Uncharacterized protein</fullName>
    </submittedName>
</protein>
<evidence type="ECO:0000313" key="1">
    <source>
        <dbReference type="EMBL" id="MFD1671700.1"/>
    </source>
</evidence>
<dbReference type="RefSeq" id="WP_125713690.1">
    <property type="nucleotide sequence ID" value="NZ_JBHTOP010000022.1"/>
</dbReference>
<evidence type="ECO:0000313" key="2">
    <source>
        <dbReference type="Proteomes" id="UP001597267"/>
    </source>
</evidence>
<dbReference type="Proteomes" id="UP001597267">
    <property type="component" value="Unassembled WGS sequence"/>
</dbReference>
<reference evidence="2" key="1">
    <citation type="journal article" date="2019" name="Int. J. Syst. Evol. Microbiol.">
        <title>The Global Catalogue of Microorganisms (GCM) 10K type strain sequencing project: providing services to taxonomists for standard genome sequencing and annotation.</title>
        <authorList>
            <consortium name="The Broad Institute Genomics Platform"/>
            <consortium name="The Broad Institute Genome Sequencing Center for Infectious Disease"/>
            <person name="Wu L."/>
            <person name="Ma J."/>
        </authorList>
    </citation>
    <scope>NUCLEOTIDE SEQUENCE [LARGE SCALE GENOMIC DNA]</scope>
    <source>
        <strain evidence="2">CCM 8896</strain>
    </source>
</reference>